<protein>
    <submittedName>
        <fullName evidence="1">Uncharacterized protein</fullName>
    </submittedName>
</protein>
<gene>
    <name evidence="1" type="ORF">PR048_023471</name>
</gene>
<dbReference type="EMBL" id="JARBHB010000009">
    <property type="protein sequence ID" value="KAJ8875575.1"/>
    <property type="molecule type" value="Genomic_DNA"/>
</dbReference>
<name>A0ABQ9GU61_9NEOP</name>
<accession>A0ABQ9GU61</accession>
<reference evidence="1 2" key="1">
    <citation type="submission" date="2023-02" db="EMBL/GenBank/DDBJ databases">
        <title>LHISI_Scaffold_Assembly.</title>
        <authorList>
            <person name="Stuart O.P."/>
            <person name="Cleave R."/>
            <person name="Magrath M.J.L."/>
            <person name="Mikheyev A.S."/>
        </authorList>
    </citation>
    <scope>NUCLEOTIDE SEQUENCE [LARGE SCALE GENOMIC DNA]</scope>
    <source>
        <strain evidence="1">Daus_M_001</strain>
        <tissue evidence="1">Leg muscle</tissue>
    </source>
</reference>
<evidence type="ECO:0000313" key="2">
    <source>
        <dbReference type="Proteomes" id="UP001159363"/>
    </source>
</evidence>
<organism evidence="1 2">
    <name type="scientific">Dryococelus australis</name>
    <dbReference type="NCBI Taxonomy" id="614101"/>
    <lineage>
        <taxon>Eukaryota</taxon>
        <taxon>Metazoa</taxon>
        <taxon>Ecdysozoa</taxon>
        <taxon>Arthropoda</taxon>
        <taxon>Hexapoda</taxon>
        <taxon>Insecta</taxon>
        <taxon>Pterygota</taxon>
        <taxon>Neoptera</taxon>
        <taxon>Polyneoptera</taxon>
        <taxon>Phasmatodea</taxon>
        <taxon>Verophasmatodea</taxon>
        <taxon>Anareolatae</taxon>
        <taxon>Phasmatidae</taxon>
        <taxon>Eurycanthinae</taxon>
        <taxon>Dryococelus</taxon>
    </lineage>
</organism>
<sequence>MSGSGQICSCIGYTELILSATTFPANNQELVLLLMIKFSLPNPNAASVNTCRANLIYIFDITFRLAVDVDSKYILNRFPYLGKDEKWYSYHYLTENIVLQLFHPYLDIVNRSRRDIPARVTNAHLPLQNSFILKHNDWTITVYQAKVNKNVLVLCTMHPSVAINGDKKRHPERISY</sequence>
<evidence type="ECO:0000313" key="1">
    <source>
        <dbReference type="EMBL" id="KAJ8875575.1"/>
    </source>
</evidence>
<dbReference type="Proteomes" id="UP001159363">
    <property type="component" value="Chromosome 8"/>
</dbReference>
<proteinExistence type="predicted"/>
<comment type="caution">
    <text evidence="1">The sequence shown here is derived from an EMBL/GenBank/DDBJ whole genome shotgun (WGS) entry which is preliminary data.</text>
</comment>
<keyword evidence="2" id="KW-1185">Reference proteome</keyword>